<keyword evidence="4" id="KW-1185">Reference proteome</keyword>
<dbReference type="Proteomes" id="UP000288216">
    <property type="component" value="Unassembled WGS sequence"/>
</dbReference>
<evidence type="ECO:0000256" key="1">
    <source>
        <dbReference type="ARBA" id="ARBA00023054"/>
    </source>
</evidence>
<keyword evidence="1 2" id="KW-0175">Coiled coil</keyword>
<dbReference type="GO" id="GO:0000981">
    <property type="term" value="F:DNA-binding transcription factor activity, RNA polymerase II-specific"/>
    <property type="evidence" value="ECO:0007669"/>
    <property type="project" value="TreeGrafter"/>
</dbReference>
<sequence length="154" mass="17493">MQDIETETQKLRDTLEEYSKEFAEVKNEEVTIKALTETINEYEQTLSSKAESLALGKEQKLQNDFTEKERKLMYDAESTAKVNDVEVIRTDLERANQQAEVVQRESETLPEQLSSANKSLQLATQIQKASGVEPAIEVLTPSSQEVELQQNTVR</sequence>
<gene>
    <name evidence="3" type="ORF">scyTo_0004541</name>
</gene>
<evidence type="ECO:0000313" key="3">
    <source>
        <dbReference type="EMBL" id="GCB64088.1"/>
    </source>
</evidence>
<name>A0A401NT76_SCYTO</name>
<protein>
    <submittedName>
        <fullName evidence="3">Uncharacterized protein</fullName>
    </submittedName>
</protein>
<dbReference type="GO" id="GO:0005634">
    <property type="term" value="C:nucleus"/>
    <property type="evidence" value="ECO:0007669"/>
    <property type="project" value="TreeGrafter"/>
</dbReference>
<evidence type="ECO:0000313" key="4">
    <source>
        <dbReference type="Proteomes" id="UP000288216"/>
    </source>
</evidence>
<dbReference type="GO" id="GO:0000977">
    <property type="term" value="F:RNA polymerase II transcription regulatory region sequence-specific DNA binding"/>
    <property type="evidence" value="ECO:0007669"/>
    <property type="project" value="TreeGrafter"/>
</dbReference>
<dbReference type="PANTHER" id="PTHR14043">
    <property type="entry name" value="CCAAT DISPLACEMENT PROTEIN-RELATED"/>
    <property type="match status" value="1"/>
</dbReference>
<comment type="caution">
    <text evidence="3">The sequence shown here is derived from an EMBL/GenBank/DDBJ whole genome shotgun (WGS) entry which is preliminary data.</text>
</comment>
<dbReference type="OrthoDB" id="10257567at2759"/>
<accession>A0A401NT76</accession>
<organism evidence="3 4">
    <name type="scientific">Scyliorhinus torazame</name>
    <name type="common">Cloudy catshark</name>
    <name type="synonym">Catulus torazame</name>
    <dbReference type="NCBI Taxonomy" id="75743"/>
    <lineage>
        <taxon>Eukaryota</taxon>
        <taxon>Metazoa</taxon>
        <taxon>Chordata</taxon>
        <taxon>Craniata</taxon>
        <taxon>Vertebrata</taxon>
        <taxon>Chondrichthyes</taxon>
        <taxon>Elasmobranchii</taxon>
        <taxon>Galeomorphii</taxon>
        <taxon>Galeoidea</taxon>
        <taxon>Carcharhiniformes</taxon>
        <taxon>Scyliorhinidae</taxon>
        <taxon>Scyliorhinus</taxon>
    </lineage>
</organism>
<dbReference type="PANTHER" id="PTHR14043:SF2">
    <property type="entry name" value="HOMEOBOX PROTEIN CUT"/>
    <property type="match status" value="1"/>
</dbReference>
<reference evidence="3 4" key="1">
    <citation type="journal article" date="2018" name="Nat. Ecol. Evol.">
        <title>Shark genomes provide insights into elasmobranch evolution and the origin of vertebrates.</title>
        <authorList>
            <person name="Hara Y"/>
            <person name="Yamaguchi K"/>
            <person name="Onimaru K"/>
            <person name="Kadota M"/>
            <person name="Koyanagi M"/>
            <person name="Keeley SD"/>
            <person name="Tatsumi K"/>
            <person name="Tanaka K"/>
            <person name="Motone F"/>
            <person name="Kageyama Y"/>
            <person name="Nozu R"/>
            <person name="Adachi N"/>
            <person name="Nishimura O"/>
            <person name="Nakagawa R"/>
            <person name="Tanegashima C"/>
            <person name="Kiyatake I"/>
            <person name="Matsumoto R"/>
            <person name="Murakumo K"/>
            <person name="Nishida K"/>
            <person name="Terakita A"/>
            <person name="Kuratani S"/>
            <person name="Sato K"/>
            <person name="Hyodo S Kuraku.S."/>
        </authorList>
    </citation>
    <scope>NUCLEOTIDE SEQUENCE [LARGE SCALE GENOMIC DNA]</scope>
</reference>
<evidence type="ECO:0000256" key="2">
    <source>
        <dbReference type="SAM" id="Coils"/>
    </source>
</evidence>
<dbReference type="AlphaFoldDB" id="A0A401NT76"/>
<feature type="coiled-coil region" evidence="2">
    <location>
        <begin position="1"/>
        <end position="52"/>
    </location>
</feature>
<proteinExistence type="predicted"/>
<dbReference type="EMBL" id="BFAA01001347">
    <property type="protein sequence ID" value="GCB64088.1"/>
    <property type="molecule type" value="Genomic_DNA"/>
</dbReference>